<sequence>MISRRTLLSLPLVAAAAAGVPFRVAAGPRDRSLVICLSLQPEALDPTSSAAAVIGEVVHANVFEGLTRIEENGRVGPLLARSWSLSDDQLRYRFQLRPDVRFHDGSSLDAAVVVYSIERAKALGHANKLAATFANIAAVRAADAQTVELVLHHADAFLPFRLGEPPAVILHPDSAARAAHAPIGTGPYRLTRRPGGDIDLQRWEAFREPERIRIDQATFRFIPDPERQVQEVMEGRVDMLFRAAPTSIGRFEASREYEVLSGSSSGKGMVAINHRRAPLNDVRIRRALTHAIDREAFIREVLHGRGRAIGSHFVPTDPNYVNLTAVHPYDPEQARALLREAGVRTPLELDLTLPPTPYALAGGPVIARALQAVGIRIRLVRVSWAEWMSGVFQGRFDLSLILHVEPLDYAIYTQPDYYFGYDSPVFRSLVAQHAAAVNPRQHGRLFRQIQRHLANDAVNAWIFTPESISVVRKGLNGVPMDYPVVTHDVGAMYWG</sequence>
<dbReference type="InterPro" id="IPR030678">
    <property type="entry name" value="Peptide/Ni-bd"/>
</dbReference>
<feature type="signal peptide" evidence="3">
    <location>
        <begin position="1"/>
        <end position="25"/>
    </location>
</feature>
<evidence type="ECO:0000256" key="1">
    <source>
        <dbReference type="ARBA" id="ARBA00005695"/>
    </source>
</evidence>
<dbReference type="GO" id="GO:1904680">
    <property type="term" value="F:peptide transmembrane transporter activity"/>
    <property type="evidence" value="ECO:0007669"/>
    <property type="project" value="TreeGrafter"/>
</dbReference>
<dbReference type="InterPro" id="IPR006311">
    <property type="entry name" value="TAT_signal"/>
</dbReference>
<reference evidence="5" key="1">
    <citation type="submission" date="2024-05" db="EMBL/GenBank/DDBJ databases">
        <authorList>
            <person name="Luo Y.-C."/>
            <person name="Nicholds J."/>
            <person name="Mortimer T."/>
            <person name="Maboni G."/>
        </authorList>
    </citation>
    <scope>NUCLEOTIDE SEQUENCE</scope>
    <source>
        <strain evidence="5">151836</strain>
    </source>
</reference>
<dbReference type="PANTHER" id="PTHR30290">
    <property type="entry name" value="PERIPLASMIC BINDING COMPONENT OF ABC TRANSPORTER"/>
    <property type="match status" value="1"/>
</dbReference>
<protein>
    <submittedName>
        <fullName evidence="5">ABC transporter substrate-binding protein</fullName>
    </submittedName>
</protein>
<name>A0AB39CYY6_9BURK</name>
<dbReference type="InterPro" id="IPR039424">
    <property type="entry name" value="SBP_5"/>
</dbReference>
<evidence type="ECO:0000313" key="5">
    <source>
        <dbReference type="EMBL" id="XDJ47180.1"/>
    </source>
</evidence>
<proteinExistence type="inferred from homology"/>
<feature type="chain" id="PRO_5044218485" evidence="3">
    <location>
        <begin position="26"/>
        <end position="495"/>
    </location>
</feature>
<dbReference type="InterPro" id="IPR000914">
    <property type="entry name" value="SBP_5_dom"/>
</dbReference>
<evidence type="ECO:0000259" key="4">
    <source>
        <dbReference type="Pfam" id="PF00496"/>
    </source>
</evidence>
<feature type="domain" description="Solute-binding protein family 5" evidence="4">
    <location>
        <begin position="75"/>
        <end position="401"/>
    </location>
</feature>
<evidence type="ECO:0000256" key="3">
    <source>
        <dbReference type="SAM" id="SignalP"/>
    </source>
</evidence>
<dbReference type="AlphaFoldDB" id="A0AB39CYY6"/>
<dbReference type="PANTHER" id="PTHR30290:SF38">
    <property type="entry name" value="D,D-DIPEPTIDE-BINDING PERIPLASMIC PROTEIN DDPA-RELATED"/>
    <property type="match status" value="1"/>
</dbReference>
<dbReference type="CDD" id="cd08494">
    <property type="entry name" value="PBP2_NikA_DppA_OppA_like_6"/>
    <property type="match status" value="1"/>
</dbReference>
<organism evidence="5">
    <name type="scientific">Castellaniella ginsengisoli</name>
    <dbReference type="NCBI Taxonomy" id="546114"/>
    <lineage>
        <taxon>Bacteria</taxon>
        <taxon>Pseudomonadati</taxon>
        <taxon>Pseudomonadota</taxon>
        <taxon>Betaproteobacteria</taxon>
        <taxon>Burkholderiales</taxon>
        <taxon>Alcaligenaceae</taxon>
        <taxon>Castellaniella</taxon>
    </lineage>
</organism>
<dbReference type="Gene3D" id="3.40.190.10">
    <property type="entry name" value="Periplasmic binding protein-like II"/>
    <property type="match status" value="1"/>
</dbReference>
<dbReference type="Gene3D" id="3.10.105.10">
    <property type="entry name" value="Dipeptide-binding Protein, Domain 3"/>
    <property type="match status" value="1"/>
</dbReference>
<dbReference type="Pfam" id="PF00496">
    <property type="entry name" value="SBP_bac_5"/>
    <property type="match status" value="1"/>
</dbReference>
<accession>A0AB39CYY6</accession>
<gene>
    <name evidence="5" type="ORF">ABRZ04_12885</name>
</gene>
<dbReference type="GO" id="GO:0043190">
    <property type="term" value="C:ATP-binding cassette (ABC) transporter complex"/>
    <property type="evidence" value="ECO:0007669"/>
    <property type="project" value="InterPro"/>
</dbReference>
<dbReference type="EMBL" id="CP158254">
    <property type="protein sequence ID" value="XDJ47180.1"/>
    <property type="molecule type" value="Genomic_DNA"/>
</dbReference>
<keyword evidence="2 3" id="KW-0732">Signal</keyword>
<dbReference type="PROSITE" id="PS51318">
    <property type="entry name" value="TAT"/>
    <property type="match status" value="1"/>
</dbReference>
<dbReference type="RefSeq" id="WP_368639712.1">
    <property type="nucleotide sequence ID" value="NZ_CP158254.1"/>
</dbReference>
<dbReference type="GO" id="GO:0030288">
    <property type="term" value="C:outer membrane-bounded periplasmic space"/>
    <property type="evidence" value="ECO:0007669"/>
    <property type="project" value="UniProtKB-ARBA"/>
</dbReference>
<dbReference type="GO" id="GO:0015833">
    <property type="term" value="P:peptide transport"/>
    <property type="evidence" value="ECO:0007669"/>
    <property type="project" value="TreeGrafter"/>
</dbReference>
<dbReference type="SUPFAM" id="SSF53850">
    <property type="entry name" value="Periplasmic binding protein-like II"/>
    <property type="match status" value="1"/>
</dbReference>
<dbReference type="PIRSF" id="PIRSF002741">
    <property type="entry name" value="MppA"/>
    <property type="match status" value="1"/>
</dbReference>
<comment type="similarity">
    <text evidence="1">Belongs to the bacterial solute-binding protein 5 family.</text>
</comment>
<evidence type="ECO:0000256" key="2">
    <source>
        <dbReference type="ARBA" id="ARBA00022729"/>
    </source>
</evidence>